<dbReference type="AlphaFoldDB" id="A0A9P1D0H8"/>
<feature type="domain" description="3'-5' exonuclease" evidence="4">
    <location>
        <begin position="422"/>
        <end position="605"/>
    </location>
</feature>
<evidence type="ECO:0000313" key="7">
    <source>
        <dbReference type="Proteomes" id="UP001152797"/>
    </source>
</evidence>
<evidence type="ECO:0000256" key="2">
    <source>
        <dbReference type="SAM" id="MobiDB-lite"/>
    </source>
</evidence>
<organism evidence="5">
    <name type="scientific">Cladocopium goreaui</name>
    <dbReference type="NCBI Taxonomy" id="2562237"/>
    <lineage>
        <taxon>Eukaryota</taxon>
        <taxon>Sar</taxon>
        <taxon>Alveolata</taxon>
        <taxon>Dinophyceae</taxon>
        <taxon>Suessiales</taxon>
        <taxon>Symbiodiniaceae</taxon>
        <taxon>Cladocopium</taxon>
    </lineage>
</organism>
<evidence type="ECO:0000313" key="5">
    <source>
        <dbReference type="EMBL" id="CAI3999671.1"/>
    </source>
</evidence>
<feature type="signal peptide" evidence="3">
    <location>
        <begin position="1"/>
        <end position="15"/>
    </location>
</feature>
<dbReference type="InterPro" id="IPR012337">
    <property type="entry name" value="RNaseH-like_sf"/>
</dbReference>
<dbReference type="SUPFAM" id="SSF53098">
    <property type="entry name" value="Ribonuclease H-like"/>
    <property type="match status" value="1"/>
</dbReference>
<dbReference type="Pfam" id="PF01612">
    <property type="entry name" value="DNA_pol_A_exo1"/>
    <property type="match status" value="1"/>
</dbReference>
<reference evidence="6 7" key="2">
    <citation type="submission" date="2024-05" db="EMBL/GenBank/DDBJ databases">
        <authorList>
            <person name="Chen Y."/>
            <person name="Shah S."/>
            <person name="Dougan E. K."/>
            <person name="Thang M."/>
            <person name="Chan C."/>
        </authorList>
    </citation>
    <scope>NUCLEOTIDE SEQUENCE [LARGE SCALE GENOMIC DNA]</scope>
</reference>
<name>A0A9P1D0H8_9DINO</name>
<dbReference type="GO" id="GO:0006139">
    <property type="term" value="P:nucleobase-containing compound metabolic process"/>
    <property type="evidence" value="ECO:0007669"/>
    <property type="project" value="InterPro"/>
</dbReference>
<keyword evidence="1" id="KW-0175">Coiled coil</keyword>
<dbReference type="PANTHER" id="PTHR43040">
    <property type="entry name" value="RIBONUCLEASE D"/>
    <property type="match status" value="1"/>
</dbReference>
<feature type="region of interest" description="Disordered" evidence="2">
    <location>
        <begin position="37"/>
        <end position="56"/>
    </location>
</feature>
<keyword evidence="3" id="KW-0732">Signal</keyword>
<gene>
    <name evidence="5" type="ORF">C1SCF055_LOCUS25849</name>
</gene>
<dbReference type="InterPro" id="IPR002562">
    <property type="entry name" value="3'-5'_exonuclease_dom"/>
</dbReference>
<reference evidence="5" key="1">
    <citation type="submission" date="2022-10" db="EMBL/GenBank/DDBJ databases">
        <authorList>
            <person name="Chen Y."/>
            <person name="Dougan E. K."/>
            <person name="Chan C."/>
            <person name="Rhodes N."/>
            <person name="Thang M."/>
        </authorList>
    </citation>
    <scope>NUCLEOTIDE SEQUENCE</scope>
</reference>
<evidence type="ECO:0000256" key="1">
    <source>
        <dbReference type="SAM" id="Coils"/>
    </source>
</evidence>
<evidence type="ECO:0000256" key="3">
    <source>
        <dbReference type="SAM" id="SignalP"/>
    </source>
</evidence>
<feature type="compositionally biased region" description="Low complexity" evidence="2">
    <location>
        <begin position="37"/>
        <end position="52"/>
    </location>
</feature>
<proteinExistence type="predicted"/>
<sequence length="1099" mass="123519">MWRWISAMLVTSVAGANLEASQQDGILKLLTADSAHGASSTTASSQGNASKMSKAKAKTTQMEDMVLLLAQQAKAAREASKNKDEDKEMEEMIEQLRQELKMMQTEINEAANTSNAACQAAYDNLTVGCPFYENDTLFLPEAQSLSRRPLRKSCIVAMAQMMQNNDLGALLQPWASRVLEICFKNDSEESTRGFLAYLMTSKLPDGTYINQFTQQVPQEVFLRQVLLALANWVSTAGLSLDSHVPFQAMPGNNANHKLEQFLQKIEESSGQRTASARELSEFIYHMVLQLLNTSEFACVASALAGTLSDAYASDVTIAGLASYPALMLAQLVNILEEMRAKVLRIALELAPYGQLRSSLVVQFCRYFTLTHSHADYRLQEHEAIDEDFHNSQFGIVLIDSYGSLLKMLQHIDHLYCSYEQLIVAVDFEGVELNRHGPLCLVQMTIHDNPALVYVLDIHVLKRACNPFELASPGGISMKFILEDNAKILKLWFDPRNDVDALYHQFGVASQNIYDLQLADVALRRLNGDHAQRVLSLQNCLLNCEGLDDTQKGFAETIKQWGKRLFEPKEGGSYKVFQDRPLRDEILIYAAHDSRYMRVLYDCYRSKLDLCNPAWSMWVAQHSTERSLWYRSQEYVRPSAEAPIMSFDGNFTPLREDHLSCRETLPQKKQDFESCHKIRASLVAQEQVLLDSFRSVNVFQSPDECLVTGTDVLAYLKAMRDHFGNKKIAWWADYYKLENVTKNITQWNCTEMEVSYYDQMTACENKQEKLEQIACEVHERTNESCTTMPACFEGKWSTYLTEVQSANSTIQDLKYEYRAIKRILCLLEAFVAEDLDAKIEECMAARFSASAVHSQCVDNHANVPKPAYTVPGICDTGVTAILHPDHENFNETEYASKGIHASRCLASCCTVDWYSWTLYGNVYVPASHIMIDQDLTEGQNKASYGSVEAAKAACEALGSVQCCDNAELPEASYCLGMGTENGVRVLKNREGHGVGTGSCCDSTTNKVIGEKRISCDGYLDEYTKHSKKYLTSTKLLRGTTYTTMAEAREACLRKGTKCWGIYDDKCDSVKFLLVDSQFNITSEKMMESVQGSCVYEKKAV</sequence>
<feature type="coiled-coil region" evidence="1">
    <location>
        <begin position="79"/>
        <end position="113"/>
    </location>
</feature>
<dbReference type="GO" id="GO:0008408">
    <property type="term" value="F:3'-5' exonuclease activity"/>
    <property type="evidence" value="ECO:0007669"/>
    <property type="project" value="InterPro"/>
</dbReference>
<dbReference type="EMBL" id="CAMXCT030002668">
    <property type="protein sequence ID" value="CAL4786983.1"/>
    <property type="molecule type" value="Genomic_DNA"/>
</dbReference>
<protein>
    <submittedName>
        <fullName evidence="6">Hemicentin-1</fullName>
    </submittedName>
</protein>
<keyword evidence="7" id="KW-1185">Reference proteome</keyword>
<feature type="chain" id="PRO_5043271032" evidence="3">
    <location>
        <begin position="16"/>
        <end position="1099"/>
    </location>
</feature>
<dbReference type="Gene3D" id="3.30.420.10">
    <property type="entry name" value="Ribonuclease H-like superfamily/Ribonuclease H"/>
    <property type="match status" value="1"/>
</dbReference>
<accession>A0A9P1D0H8</accession>
<dbReference type="PANTHER" id="PTHR43040:SF1">
    <property type="entry name" value="RIBONUCLEASE D"/>
    <property type="match status" value="1"/>
</dbReference>
<dbReference type="InterPro" id="IPR036397">
    <property type="entry name" value="RNaseH_sf"/>
</dbReference>
<dbReference type="EMBL" id="CAMXCT020002668">
    <property type="protein sequence ID" value="CAL1153046.1"/>
    <property type="molecule type" value="Genomic_DNA"/>
</dbReference>
<dbReference type="Proteomes" id="UP001152797">
    <property type="component" value="Unassembled WGS sequence"/>
</dbReference>
<dbReference type="GO" id="GO:0003676">
    <property type="term" value="F:nucleic acid binding"/>
    <property type="evidence" value="ECO:0007669"/>
    <property type="project" value="InterPro"/>
</dbReference>
<evidence type="ECO:0000259" key="4">
    <source>
        <dbReference type="Pfam" id="PF01612"/>
    </source>
</evidence>
<comment type="caution">
    <text evidence="5">The sequence shown here is derived from an EMBL/GenBank/DDBJ whole genome shotgun (WGS) entry which is preliminary data.</text>
</comment>
<evidence type="ECO:0000313" key="6">
    <source>
        <dbReference type="EMBL" id="CAL4786983.1"/>
    </source>
</evidence>
<dbReference type="OrthoDB" id="26838at2759"/>
<dbReference type="EMBL" id="CAMXCT010002668">
    <property type="protein sequence ID" value="CAI3999671.1"/>
    <property type="molecule type" value="Genomic_DNA"/>
</dbReference>